<dbReference type="InterPro" id="IPR034660">
    <property type="entry name" value="DinB/YfiT-like"/>
</dbReference>
<evidence type="ECO:0000313" key="3">
    <source>
        <dbReference type="Proteomes" id="UP000402241"/>
    </source>
</evidence>
<dbReference type="Pfam" id="PF12867">
    <property type="entry name" value="DinB_2"/>
    <property type="match status" value="1"/>
</dbReference>
<gene>
    <name evidence="2" type="ORF">GCE86_07410</name>
</gene>
<feature type="domain" description="DinB-like" evidence="1">
    <location>
        <begin position="57"/>
        <end position="176"/>
    </location>
</feature>
<dbReference type="InterPro" id="IPR024775">
    <property type="entry name" value="DinB-like"/>
</dbReference>
<protein>
    <submittedName>
        <fullName evidence="2">DinB family protein</fullName>
    </submittedName>
</protein>
<sequence>MAARARPAGCPRTTYPGRVDRCDECLFVYSALDRGALPGRLRDVAGAYPDALHGVPDVRRRPAPEVWSPLEYACHVRDVFRVQAERLALALRVAEPEFTPMGRDELVVTERYNAQAPEVVLADLATAADGFAARFAALGEVELARTGVYPWPRREVRTLLWLGRHTVHEAEHHLLDIRRGAGAPTAGGA</sequence>
<proteinExistence type="predicted"/>
<evidence type="ECO:0000259" key="1">
    <source>
        <dbReference type="Pfam" id="PF12867"/>
    </source>
</evidence>
<name>A0ABX6DYG9_9ACTN</name>
<dbReference type="Proteomes" id="UP000402241">
    <property type="component" value="Chromosome"/>
</dbReference>
<organism evidence="2 3">
    <name type="scientific">Micromonospora terminaliae</name>
    <dbReference type="NCBI Taxonomy" id="1914461"/>
    <lineage>
        <taxon>Bacteria</taxon>
        <taxon>Bacillati</taxon>
        <taxon>Actinomycetota</taxon>
        <taxon>Actinomycetes</taxon>
        <taxon>Micromonosporales</taxon>
        <taxon>Micromonosporaceae</taxon>
        <taxon>Micromonospora</taxon>
    </lineage>
</organism>
<dbReference type="EMBL" id="CP045309">
    <property type="protein sequence ID" value="QGL46897.1"/>
    <property type="molecule type" value="Genomic_DNA"/>
</dbReference>
<dbReference type="Gene3D" id="1.20.120.450">
    <property type="entry name" value="dinb family like domain"/>
    <property type="match status" value="1"/>
</dbReference>
<keyword evidence="3" id="KW-1185">Reference proteome</keyword>
<evidence type="ECO:0000313" key="2">
    <source>
        <dbReference type="EMBL" id="QGL46897.1"/>
    </source>
</evidence>
<accession>A0ABX6DYG9</accession>
<dbReference type="SUPFAM" id="SSF109854">
    <property type="entry name" value="DinB/YfiT-like putative metalloenzymes"/>
    <property type="match status" value="1"/>
</dbReference>
<reference evidence="2 3" key="1">
    <citation type="submission" date="2019-10" db="EMBL/GenBank/DDBJ databases">
        <title>Genome Sequence of Micromonospora terminaliae DSM 101760.</title>
        <authorList>
            <person name="Guo L."/>
        </authorList>
    </citation>
    <scope>NUCLEOTIDE SEQUENCE [LARGE SCALE GENOMIC DNA]</scope>
    <source>
        <strain evidence="2 3">DSM 101760</strain>
    </source>
</reference>